<gene>
    <name evidence="3" type="ORF">NMOB1V02_LOCUS11410</name>
</gene>
<proteinExistence type="predicted"/>
<dbReference type="InterPro" id="IPR006073">
    <property type="entry name" value="GTP-bd"/>
</dbReference>
<reference evidence="3" key="1">
    <citation type="submission" date="2020-11" db="EMBL/GenBank/DDBJ databases">
        <authorList>
            <person name="Tran Van P."/>
        </authorList>
    </citation>
    <scope>NUCLEOTIDE SEQUENCE</scope>
</reference>
<name>A0A7R9GIH0_9CRUS</name>
<dbReference type="Pfam" id="PF01926">
    <property type="entry name" value="MMR_HSR1"/>
    <property type="match status" value="2"/>
</dbReference>
<dbReference type="AlphaFoldDB" id="A0A7R9GIH0"/>
<feature type="domain" description="G" evidence="2">
    <location>
        <begin position="285"/>
        <end position="402"/>
    </location>
</feature>
<dbReference type="GO" id="GO:0030488">
    <property type="term" value="P:tRNA methylation"/>
    <property type="evidence" value="ECO:0007669"/>
    <property type="project" value="TreeGrafter"/>
</dbReference>
<evidence type="ECO:0000313" key="3">
    <source>
        <dbReference type="EMBL" id="CAD7283799.1"/>
    </source>
</evidence>
<evidence type="ECO:0000259" key="2">
    <source>
        <dbReference type="Pfam" id="PF01926"/>
    </source>
</evidence>
<organism evidence="3">
    <name type="scientific">Notodromas monacha</name>
    <dbReference type="NCBI Taxonomy" id="399045"/>
    <lineage>
        <taxon>Eukaryota</taxon>
        <taxon>Metazoa</taxon>
        <taxon>Ecdysozoa</taxon>
        <taxon>Arthropoda</taxon>
        <taxon>Crustacea</taxon>
        <taxon>Oligostraca</taxon>
        <taxon>Ostracoda</taxon>
        <taxon>Podocopa</taxon>
        <taxon>Podocopida</taxon>
        <taxon>Cypridocopina</taxon>
        <taxon>Cypridoidea</taxon>
        <taxon>Cyprididae</taxon>
        <taxon>Notodromas</taxon>
    </lineage>
</organism>
<feature type="compositionally biased region" description="Basic and acidic residues" evidence="1">
    <location>
        <begin position="415"/>
        <end position="433"/>
    </location>
</feature>
<dbReference type="InterPro" id="IPR027417">
    <property type="entry name" value="P-loop_NTPase"/>
</dbReference>
<dbReference type="EMBL" id="OA888188">
    <property type="protein sequence ID" value="CAD7283799.1"/>
    <property type="molecule type" value="Genomic_DNA"/>
</dbReference>
<dbReference type="SUPFAM" id="SSF52540">
    <property type="entry name" value="P-loop containing nucleoside triphosphate hydrolases"/>
    <property type="match status" value="2"/>
</dbReference>
<evidence type="ECO:0000313" key="4">
    <source>
        <dbReference type="Proteomes" id="UP000678499"/>
    </source>
</evidence>
<sequence length="433" mass="48372">MNQPYNFDQDESQPLNANSTAAEIRKRIEEKVKEIRSYTPKVGVFGVTGVGKSSLCNALFGKDVAAVSDVAACTREPKEIFIGSEGAGIKLVDVPGVGETIERDKEYFALYEKLAPELDLVIWVIKADDRAYAQAEKAYKEILEPNLKKCPVVFVINQVDKLNPLRDWDDAKNQPGSEKQKNIDAKIFEVSKAFDVSTKYIETVSVAEKYNLTKLMDTLVEVLPKEKKYSVVREAVEEVKSEEAEAKAEKGIWDTVKEFAGEAWDSAKEVVADTWKSEGKPNMPKVGVLGVTGVGKSSLCNALFGKDIAAVSDIAACTSNQQEILIDCDGLKIQLIDMPGIGENIERDKKYFALYEKLAPELNLVIWVIKADDRAYAQAKKAYREILEPNFKKCPVVFVINQVDRLNPLCDWDDEKNQPGSEKKKNINKKIFE</sequence>
<dbReference type="CDD" id="cd11383">
    <property type="entry name" value="YfjP"/>
    <property type="match status" value="1"/>
</dbReference>
<dbReference type="NCBIfam" id="TIGR00231">
    <property type="entry name" value="small_GTP"/>
    <property type="match status" value="2"/>
</dbReference>
<dbReference type="GO" id="GO:0005525">
    <property type="term" value="F:GTP binding"/>
    <property type="evidence" value="ECO:0007669"/>
    <property type="project" value="InterPro"/>
</dbReference>
<evidence type="ECO:0000256" key="1">
    <source>
        <dbReference type="SAM" id="MobiDB-lite"/>
    </source>
</evidence>
<dbReference type="Proteomes" id="UP000678499">
    <property type="component" value="Unassembled WGS sequence"/>
</dbReference>
<feature type="non-terminal residue" evidence="3">
    <location>
        <position position="1"/>
    </location>
</feature>
<dbReference type="Gene3D" id="3.40.50.300">
    <property type="entry name" value="P-loop containing nucleotide triphosphate hydrolases"/>
    <property type="match status" value="2"/>
</dbReference>
<dbReference type="EMBL" id="CAJPEX010006151">
    <property type="protein sequence ID" value="CAG0923951.1"/>
    <property type="molecule type" value="Genomic_DNA"/>
</dbReference>
<keyword evidence="4" id="KW-1185">Reference proteome</keyword>
<feature type="domain" description="G" evidence="2">
    <location>
        <begin position="41"/>
        <end position="157"/>
    </location>
</feature>
<dbReference type="InterPro" id="IPR005225">
    <property type="entry name" value="Small_GTP-bd"/>
</dbReference>
<accession>A0A7R9GIH0</accession>
<dbReference type="GO" id="GO:0005829">
    <property type="term" value="C:cytosol"/>
    <property type="evidence" value="ECO:0007669"/>
    <property type="project" value="TreeGrafter"/>
</dbReference>
<protein>
    <recommendedName>
        <fullName evidence="2">G domain-containing protein</fullName>
    </recommendedName>
</protein>
<dbReference type="OrthoDB" id="8954335at2759"/>
<dbReference type="PANTHER" id="PTHR42714:SF2">
    <property type="entry name" value="TRNA MODIFICATION GTPASE GTPBP3, MITOCHONDRIAL"/>
    <property type="match status" value="1"/>
</dbReference>
<dbReference type="PANTHER" id="PTHR42714">
    <property type="entry name" value="TRNA MODIFICATION GTPASE GTPBP3"/>
    <property type="match status" value="1"/>
</dbReference>
<dbReference type="GO" id="GO:0002098">
    <property type="term" value="P:tRNA wobble uridine modification"/>
    <property type="evidence" value="ECO:0007669"/>
    <property type="project" value="TreeGrafter"/>
</dbReference>
<feature type="region of interest" description="Disordered" evidence="1">
    <location>
        <begin position="414"/>
        <end position="433"/>
    </location>
</feature>